<accession>A0A9P4RAA4</accession>
<organism evidence="1 2">
    <name type="scientific">Polyplosphaeria fusca</name>
    <dbReference type="NCBI Taxonomy" id="682080"/>
    <lineage>
        <taxon>Eukaryota</taxon>
        <taxon>Fungi</taxon>
        <taxon>Dikarya</taxon>
        <taxon>Ascomycota</taxon>
        <taxon>Pezizomycotina</taxon>
        <taxon>Dothideomycetes</taxon>
        <taxon>Pleosporomycetidae</taxon>
        <taxon>Pleosporales</taxon>
        <taxon>Tetraplosphaeriaceae</taxon>
        <taxon>Polyplosphaeria</taxon>
    </lineage>
</organism>
<evidence type="ECO:0000313" key="2">
    <source>
        <dbReference type="Proteomes" id="UP000799444"/>
    </source>
</evidence>
<dbReference type="InterPro" id="IPR039327">
    <property type="entry name" value="CON7-like"/>
</dbReference>
<evidence type="ECO:0008006" key="3">
    <source>
        <dbReference type="Google" id="ProtNLM"/>
    </source>
</evidence>
<protein>
    <recommendedName>
        <fullName evidence="3">Fungal N-terminal domain-containing protein</fullName>
    </recommendedName>
</protein>
<proteinExistence type="predicted"/>
<reference evidence="1" key="1">
    <citation type="journal article" date="2020" name="Stud. Mycol.">
        <title>101 Dothideomycetes genomes: a test case for predicting lifestyles and emergence of pathogens.</title>
        <authorList>
            <person name="Haridas S."/>
            <person name="Albert R."/>
            <person name="Binder M."/>
            <person name="Bloem J."/>
            <person name="Labutti K."/>
            <person name="Salamov A."/>
            <person name="Andreopoulos B."/>
            <person name="Baker S."/>
            <person name="Barry K."/>
            <person name="Bills G."/>
            <person name="Bluhm B."/>
            <person name="Cannon C."/>
            <person name="Castanera R."/>
            <person name="Culley D."/>
            <person name="Daum C."/>
            <person name="Ezra D."/>
            <person name="Gonzalez J."/>
            <person name="Henrissat B."/>
            <person name="Kuo A."/>
            <person name="Liang C."/>
            <person name="Lipzen A."/>
            <person name="Lutzoni F."/>
            <person name="Magnuson J."/>
            <person name="Mondo S."/>
            <person name="Nolan M."/>
            <person name="Ohm R."/>
            <person name="Pangilinan J."/>
            <person name="Park H.-J."/>
            <person name="Ramirez L."/>
            <person name="Alfaro M."/>
            <person name="Sun H."/>
            <person name="Tritt A."/>
            <person name="Yoshinaga Y."/>
            <person name="Zwiers L.-H."/>
            <person name="Turgeon B."/>
            <person name="Goodwin S."/>
            <person name="Spatafora J."/>
            <person name="Crous P."/>
            <person name="Grigoriev I."/>
        </authorList>
    </citation>
    <scope>NUCLEOTIDE SEQUENCE</scope>
    <source>
        <strain evidence="1">CBS 125425</strain>
    </source>
</reference>
<dbReference type="PANTHER" id="PTHR36167">
    <property type="entry name" value="C2H2 FINGER DOMAIN TRANSCRIPTION FACTOR (EUROFUNG)-RELATED"/>
    <property type="match status" value="1"/>
</dbReference>
<dbReference type="PANTHER" id="PTHR36167:SF4">
    <property type="entry name" value="FUNGAL N-TERMINAL DOMAIN-CONTAINING PROTEIN"/>
    <property type="match status" value="1"/>
</dbReference>
<dbReference type="Proteomes" id="UP000799444">
    <property type="component" value="Unassembled WGS sequence"/>
</dbReference>
<dbReference type="GO" id="GO:0006355">
    <property type="term" value="P:regulation of DNA-templated transcription"/>
    <property type="evidence" value="ECO:0007669"/>
    <property type="project" value="InterPro"/>
</dbReference>
<sequence length="159" mass="18009">MSGLEGLAVAASIIQVADAGLRISQTVYAYAESVRSADKRLKDVAIDVRVTSDIVRHVAELFDDFGKHVGPKELQTANECVNRCKAAFKEVEEYANKAKPRVSKWRFPLRERKLELMDAKLEQLKTSLHIMLTVIQNKNELKIAVERKSTRMTTHCLRI</sequence>
<comment type="caution">
    <text evidence="1">The sequence shown here is derived from an EMBL/GenBank/DDBJ whole genome shotgun (WGS) entry which is preliminary data.</text>
</comment>
<name>A0A9P4RAA4_9PLEO</name>
<dbReference type="EMBL" id="ML996104">
    <property type="protein sequence ID" value="KAF2739579.1"/>
    <property type="molecule type" value="Genomic_DNA"/>
</dbReference>
<keyword evidence="2" id="KW-1185">Reference proteome</keyword>
<dbReference type="OrthoDB" id="5431013at2759"/>
<dbReference type="AlphaFoldDB" id="A0A9P4RAA4"/>
<gene>
    <name evidence="1" type="ORF">EJ04DRAFT_335509</name>
</gene>
<evidence type="ECO:0000313" key="1">
    <source>
        <dbReference type="EMBL" id="KAF2739579.1"/>
    </source>
</evidence>